<proteinExistence type="predicted"/>
<accession>A0A3S0XA38</accession>
<dbReference type="Proteomes" id="UP000274909">
    <property type="component" value="Unassembled WGS sequence"/>
</dbReference>
<dbReference type="AlphaFoldDB" id="A0A3S0XA38"/>
<protein>
    <recommendedName>
        <fullName evidence="4">Antitermination protein NusB</fullName>
    </recommendedName>
</protein>
<dbReference type="EMBL" id="RZGZ01000001">
    <property type="protein sequence ID" value="RUR03454.1"/>
    <property type="molecule type" value="Genomic_DNA"/>
</dbReference>
<reference evidence="2 3" key="1">
    <citation type="submission" date="2018-12" db="EMBL/GenBank/DDBJ databases">
        <authorList>
            <person name="Li F."/>
        </authorList>
    </citation>
    <scope>NUCLEOTIDE SEQUENCE [LARGE SCALE GENOMIC DNA]</scope>
    <source>
        <strain evidence="2 3">EGI 6500705</strain>
    </source>
</reference>
<dbReference type="OrthoDB" id="6053908at2"/>
<sequence>MDWALTGGSWLAIISLNAAVASALGRSRLNWFLISFFLGPIASLLLALFGRSEAYELAHQRAEQALEDLSRSPSL</sequence>
<feature type="transmembrane region" description="Helical" evidence="1">
    <location>
        <begin position="31"/>
        <end position="50"/>
    </location>
</feature>
<evidence type="ECO:0000256" key="1">
    <source>
        <dbReference type="SAM" id="Phobius"/>
    </source>
</evidence>
<dbReference type="RefSeq" id="WP_127046858.1">
    <property type="nucleotide sequence ID" value="NZ_RZGZ01000001.1"/>
</dbReference>
<evidence type="ECO:0000313" key="3">
    <source>
        <dbReference type="Proteomes" id="UP000274909"/>
    </source>
</evidence>
<name>A0A3S0XA38_9MICO</name>
<keyword evidence="1" id="KW-0472">Membrane</keyword>
<comment type="caution">
    <text evidence="2">The sequence shown here is derived from an EMBL/GenBank/DDBJ whole genome shotgun (WGS) entry which is preliminary data.</text>
</comment>
<organism evidence="2 3">
    <name type="scientific">Labedella endophytica</name>
    <dbReference type="NCBI Taxonomy" id="1523160"/>
    <lineage>
        <taxon>Bacteria</taxon>
        <taxon>Bacillati</taxon>
        <taxon>Actinomycetota</taxon>
        <taxon>Actinomycetes</taxon>
        <taxon>Micrococcales</taxon>
        <taxon>Microbacteriaceae</taxon>
        <taxon>Labedella</taxon>
    </lineage>
</organism>
<evidence type="ECO:0000313" key="2">
    <source>
        <dbReference type="EMBL" id="RUR03454.1"/>
    </source>
</evidence>
<keyword evidence="1" id="KW-1133">Transmembrane helix</keyword>
<gene>
    <name evidence="2" type="ORF">ELQ94_02625</name>
</gene>
<keyword evidence="3" id="KW-1185">Reference proteome</keyword>
<keyword evidence="1" id="KW-0812">Transmembrane</keyword>
<evidence type="ECO:0008006" key="4">
    <source>
        <dbReference type="Google" id="ProtNLM"/>
    </source>
</evidence>